<organism evidence="2 3">
    <name type="scientific">Aurantiacibacter arachoides</name>
    <dbReference type="NCBI Taxonomy" id="1850444"/>
    <lineage>
        <taxon>Bacteria</taxon>
        <taxon>Pseudomonadati</taxon>
        <taxon>Pseudomonadota</taxon>
        <taxon>Alphaproteobacteria</taxon>
        <taxon>Sphingomonadales</taxon>
        <taxon>Erythrobacteraceae</taxon>
        <taxon>Aurantiacibacter</taxon>
    </lineage>
</organism>
<reference evidence="2 3" key="1">
    <citation type="submission" date="2019-12" db="EMBL/GenBank/DDBJ databases">
        <title>Genomic-based taxomic classification of the family Erythrobacteraceae.</title>
        <authorList>
            <person name="Xu L."/>
        </authorList>
    </citation>
    <scope>NUCLEOTIDE SEQUENCE [LARGE SCALE GENOMIC DNA]</scope>
    <source>
        <strain evidence="2 3">RC4-10-4</strain>
    </source>
</reference>
<protein>
    <submittedName>
        <fullName evidence="2">DUF1178 family protein</fullName>
    </submittedName>
</protein>
<accession>A0A844ZY94</accession>
<dbReference type="OrthoDB" id="9799894at2"/>
<dbReference type="EMBL" id="WTYH01000001">
    <property type="protein sequence ID" value="MXO93113.1"/>
    <property type="molecule type" value="Genomic_DNA"/>
</dbReference>
<dbReference type="RefSeq" id="WP_131452417.1">
    <property type="nucleotide sequence ID" value="NZ_BMJK01000001.1"/>
</dbReference>
<dbReference type="Proteomes" id="UP000460626">
    <property type="component" value="Unassembled WGS sequence"/>
</dbReference>
<dbReference type="AlphaFoldDB" id="A0A844ZY94"/>
<keyword evidence="3" id="KW-1185">Reference proteome</keyword>
<dbReference type="Pfam" id="PF06676">
    <property type="entry name" value="DUF1178"/>
    <property type="match status" value="1"/>
</dbReference>
<comment type="caution">
    <text evidence="2">The sequence shown here is derived from an EMBL/GenBank/DDBJ whole genome shotgun (WGS) entry which is preliminary data.</text>
</comment>
<dbReference type="InterPro" id="IPR009562">
    <property type="entry name" value="DUF1178"/>
</dbReference>
<proteinExistence type="predicted"/>
<evidence type="ECO:0000313" key="2">
    <source>
        <dbReference type="EMBL" id="MXO93113.1"/>
    </source>
</evidence>
<sequence length="162" mass="17312">MIVYDLCCAHDHRFEGWFGSSADFDSQKARGLLACPTCGSERIGKAPMAPAVGRKGNRQEVRAPDVHKPAATVSDTSIANVPIPPQVAQAMAKLAEAQATALKNSTWVGKEFAEQSRAMHYGERDHAAIHGQASSEDTRALLEEGVPVAPLPFPVAPPKDLN</sequence>
<name>A0A844ZY94_9SPHN</name>
<feature type="compositionally biased region" description="Basic and acidic residues" evidence="1">
    <location>
        <begin position="57"/>
        <end position="68"/>
    </location>
</feature>
<evidence type="ECO:0000313" key="3">
    <source>
        <dbReference type="Proteomes" id="UP000460626"/>
    </source>
</evidence>
<dbReference type="PIRSF" id="PIRSF032131">
    <property type="entry name" value="UCP032131"/>
    <property type="match status" value="1"/>
</dbReference>
<gene>
    <name evidence="2" type="ORF">GRI62_05765</name>
</gene>
<feature type="region of interest" description="Disordered" evidence="1">
    <location>
        <begin position="47"/>
        <end position="73"/>
    </location>
</feature>
<evidence type="ECO:0000256" key="1">
    <source>
        <dbReference type="SAM" id="MobiDB-lite"/>
    </source>
</evidence>